<dbReference type="Pfam" id="PF01656">
    <property type="entry name" value="CbiA"/>
    <property type="match status" value="1"/>
</dbReference>
<proteinExistence type="predicted"/>
<evidence type="ECO:0000256" key="4">
    <source>
        <dbReference type="ARBA" id="ARBA00022840"/>
    </source>
</evidence>
<feature type="domain" description="CobQ/CobB/MinD/ParA nucleotide binding" evidence="8">
    <location>
        <begin position="7"/>
        <end position="185"/>
    </location>
</feature>
<dbReference type="PANTHER" id="PTHR43873:SF1">
    <property type="entry name" value="COBYRINATE A,C-DIAMIDE SYNTHASE"/>
    <property type="match status" value="1"/>
</dbReference>
<evidence type="ECO:0000256" key="5">
    <source>
        <dbReference type="ARBA" id="ARBA00022842"/>
    </source>
</evidence>
<dbReference type="SUPFAM" id="SSF52540">
    <property type="entry name" value="P-loop containing nucleoside triphosphate hydrolases"/>
    <property type="match status" value="1"/>
</dbReference>
<feature type="domain" description="CobB/CobQ-like glutamine amidotransferase" evidence="9">
    <location>
        <begin position="259"/>
        <end position="374"/>
    </location>
</feature>
<dbReference type="InterPro" id="IPR027417">
    <property type="entry name" value="P-loop_NTPase"/>
</dbReference>
<dbReference type="AlphaFoldDB" id="C1E819"/>
<name>C1E819_MICCC</name>
<dbReference type="SUPFAM" id="SSF52317">
    <property type="entry name" value="Class I glutamine amidotransferase-like"/>
    <property type="match status" value="1"/>
</dbReference>
<dbReference type="OMA" id="QPFKCGP"/>
<dbReference type="GeneID" id="8244464"/>
<evidence type="ECO:0000256" key="3">
    <source>
        <dbReference type="ARBA" id="ARBA00022741"/>
    </source>
</evidence>
<dbReference type="STRING" id="296587.C1E819"/>
<dbReference type="KEGG" id="mis:MICPUN_82381"/>
<feature type="compositionally biased region" description="Basic and acidic residues" evidence="7">
    <location>
        <begin position="184"/>
        <end position="193"/>
    </location>
</feature>
<dbReference type="eggNOG" id="ENOG502RP77">
    <property type="taxonomic scope" value="Eukaryota"/>
</dbReference>
<dbReference type="InterPro" id="IPR004484">
    <property type="entry name" value="CbiA/CobB_synth"/>
</dbReference>
<dbReference type="GO" id="GO:0042242">
    <property type="term" value="F:cobyrinic acid a,c-diamide synthase activity"/>
    <property type="evidence" value="ECO:0007669"/>
    <property type="project" value="InterPro"/>
</dbReference>
<dbReference type="Proteomes" id="UP000002009">
    <property type="component" value="Chromosome 6"/>
</dbReference>
<dbReference type="RefSeq" id="XP_002502818.1">
    <property type="nucleotide sequence ID" value="XM_002502772.1"/>
</dbReference>
<evidence type="ECO:0000256" key="2">
    <source>
        <dbReference type="ARBA" id="ARBA00022598"/>
    </source>
</evidence>
<evidence type="ECO:0000259" key="8">
    <source>
        <dbReference type="Pfam" id="PF01656"/>
    </source>
</evidence>
<dbReference type="Pfam" id="PF07685">
    <property type="entry name" value="GATase_3"/>
    <property type="match status" value="1"/>
</dbReference>
<reference evidence="10 11" key="1">
    <citation type="journal article" date="2009" name="Science">
        <title>Green evolution and dynamic adaptations revealed by genomes of the marine picoeukaryotes Micromonas.</title>
        <authorList>
            <person name="Worden A.Z."/>
            <person name="Lee J.H."/>
            <person name="Mock T."/>
            <person name="Rouze P."/>
            <person name="Simmons M.P."/>
            <person name="Aerts A.L."/>
            <person name="Allen A.E."/>
            <person name="Cuvelier M.L."/>
            <person name="Derelle E."/>
            <person name="Everett M.V."/>
            <person name="Foulon E."/>
            <person name="Grimwood J."/>
            <person name="Gundlach H."/>
            <person name="Henrissat B."/>
            <person name="Napoli C."/>
            <person name="McDonald S.M."/>
            <person name="Parker M.S."/>
            <person name="Rombauts S."/>
            <person name="Salamov A."/>
            <person name="Von Dassow P."/>
            <person name="Badger J.H."/>
            <person name="Coutinho P.M."/>
            <person name="Demir E."/>
            <person name="Dubchak I."/>
            <person name="Gentemann C."/>
            <person name="Eikrem W."/>
            <person name="Gready J.E."/>
            <person name="John U."/>
            <person name="Lanier W."/>
            <person name="Lindquist E.A."/>
            <person name="Lucas S."/>
            <person name="Mayer K.F."/>
            <person name="Moreau H."/>
            <person name="Not F."/>
            <person name="Otillar R."/>
            <person name="Panaud O."/>
            <person name="Pangilinan J."/>
            <person name="Paulsen I."/>
            <person name="Piegu B."/>
            <person name="Poliakov A."/>
            <person name="Robbens S."/>
            <person name="Schmutz J."/>
            <person name="Toulza E."/>
            <person name="Wyss T."/>
            <person name="Zelensky A."/>
            <person name="Zhou K."/>
            <person name="Armbrust E.V."/>
            <person name="Bhattacharya D."/>
            <person name="Goodenough U.W."/>
            <person name="Van de Peer Y."/>
            <person name="Grigoriev I.V."/>
        </authorList>
    </citation>
    <scope>NUCLEOTIDE SEQUENCE [LARGE SCALE GENOMIC DNA]</scope>
    <source>
        <strain evidence="11">RCC299 / NOUM17</strain>
    </source>
</reference>
<keyword evidence="3" id="KW-0547">Nucleotide-binding</keyword>
<dbReference type="EMBL" id="CP001327">
    <property type="protein sequence ID" value="ACO64076.1"/>
    <property type="molecule type" value="Genomic_DNA"/>
</dbReference>
<dbReference type="InterPro" id="IPR002586">
    <property type="entry name" value="CobQ/CobB/MinD/ParA_Nub-bd_dom"/>
</dbReference>
<sequence>MGGCKVIVVGGMQAGVGKSTVTVGLMAALRQRGLRVQGFKVGPDLLDPLLHEAATGKPSYNLDGWMLTKEHNLSVARSLAGDADVAVVEGGDGLYDGTFGDEDGSTGQLAKWLGAPVVLVLDCDGLPARSAAALLKGHLAFDEELPIAGVILNKTKDAAHEKHIRDSIEGAGIGAPIFGALRRDDSGLGDRNKFPVIPESPKRATSGSHAGSPLRANTPKKEHSFGRNLVGGVVARLGRGVGTGASHLIPRPLFSNTVRVGIARDAAFCHYYRENLALLRECGADLVPFSPVAGDSLPQGCRGILFGGGYPELYAQELTGNRSLRMAITAFAAGGGVIYGECGGLMFLSQALIPEGGAQPRPMCGLAPFSTRVAAAPASSYAEVTIRPGCPLFPAGCRARGRVHRNSEIGPSANHWEAVGRVEGYAWRNVLMSYARLHWGGTPEMARHFVDVCKGVP</sequence>
<evidence type="ECO:0000313" key="10">
    <source>
        <dbReference type="EMBL" id="ACO64076.1"/>
    </source>
</evidence>
<dbReference type="Gene3D" id="3.40.50.880">
    <property type="match status" value="1"/>
</dbReference>
<dbReference type="GO" id="GO:0005524">
    <property type="term" value="F:ATP binding"/>
    <property type="evidence" value="ECO:0007669"/>
    <property type="project" value="UniProtKB-KW"/>
</dbReference>
<evidence type="ECO:0000256" key="6">
    <source>
        <dbReference type="ARBA" id="ARBA00022962"/>
    </source>
</evidence>
<accession>C1E819</accession>
<evidence type="ECO:0000256" key="1">
    <source>
        <dbReference type="ARBA" id="ARBA00001946"/>
    </source>
</evidence>
<dbReference type="NCBIfam" id="NF002204">
    <property type="entry name" value="PRK01077.1"/>
    <property type="match status" value="1"/>
</dbReference>
<dbReference type="InterPro" id="IPR029062">
    <property type="entry name" value="Class_I_gatase-like"/>
</dbReference>
<protein>
    <submittedName>
        <fullName evidence="10">Uncharacterized protein</fullName>
    </submittedName>
</protein>
<dbReference type="OrthoDB" id="549173at2759"/>
<dbReference type="PROSITE" id="PS51274">
    <property type="entry name" value="GATASE_COBBQ"/>
    <property type="match status" value="1"/>
</dbReference>
<keyword evidence="2" id="KW-0436">Ligase</keyword>
<dbReference type="PANTHER" id="PTHR43873">
    <property type="entry name" value="COBYRINATE A,C-DIAMIDE SYNTHASE"/>
    <property type="match status" value="1"/>
</dbReference>
<evidence type="ECO:0000313" key="11">
    <source>
        <dbReference type="Proteomes" id="UP000002009"/>
    </source>
</evidence>
<comment type="cofactor">
    <cofactor evidence="1">
        <name>Mg(2+)</name>
        <dbReference type="ChEBI" id="CHEBI:18420"/>
    </cofactor>
</comment>
<dbReference type="InterPro" id="IPR011698">
    <property type="entry name" value="GATase_3"/>
</dbReference>
<feature type="non-terminal residue" evidence="10">
    <location>
        <position position="457"/>
    </location>
</feature>
<keyword evidence="6" id="KW-0315">Glutamine amidotransferase</keyword>
<evidence type="ECO:0000256" key="7">
    <source>
        <dbReference type="SAM" id="MobiDB-lite"/>
    </source>
</evidence>
<feature type="region of interest" description="Disordered" evidence="7">
    <location>
        <begin position="184"/>
        <end position="224"/>
    </location>
</feature>
<keyword evidence="5" id="KW-0460">Magnesium</keyword>
<organism evidence="10 11">
    <name type="scientific">Micromonas commoda (strain RCC299 / NOUM17 / CCMP2709)</name>
    <name type="common">Picoplanktonic green alga</name>
    <dbReference type="NCBI Taxonomy" id="296587"/>
    <lineage>
        <taxon>Eukaryota</taxon>
        <taxon>Viridiplantae</taxon>
        <taxon>Chlorophyta</taxon>
        <taxon>Mamiellophyceae</taxon>
        <taxon>Mamiellales</taxon>
        <taxon>Mamiellaceae</taxon>
        <taxon>Micromonas</taxon>
    </lineage>
</organism>
<keyword evidence="11" id="KW-1185">Reference proteome</keyword>
<evidence type="ECO:0000259" key="9">
    <source>
        <dbReference type="Pfam" id="PF07685"/>
    </source>
</evidence>
<gene>
    <name evidence="10" type="ORF">MICPUN_82381</name>
</gene>
<dbReference type="Gene3D" id="3.40.50.300">
    <property type="entry name" value="P-loop containing nucleotide triphosphate hydrolases"/>
    <property type="match status" value="2"/>
</dbReference>
<keyword evidence="4" id="KW-0067">ATP-binding</keyword>
<dbReference type="InParanoid" id="C1E819"/>